<sequence length="188" mass="20805">MITCGASFLVPGRNADGGRFNLSTSFDPKCAFFENDAVALPSIPSGPHYQVPYGMRWCLDADTLREVPEPPNVRCYRVSLAGWGTNSRLIKYVKSKSSSMSSSSINSLYLLVAIVHCVKKAGRSIMKTKELTKQVRDKVVEKYEAGLGYKKISRALNISLSTIKSIIRKWKEYGTTANLPRGGRPPKL</sequence>
<comment type="caution">
    <text evidence="2">The sequence shown here is derived from an EMBL/GenBank/DDBJ whole genome shotgun (WGS) entry which is preliminary data.</text>
</comment>
<dbReference type="AlphaFoldDB" id="A0A9N7U1K9"/>
<name>A0A9N7U1K9_PLEPL</name>
<dbReference type="InterPro" id="IPR036388">
    <property type="entry name" value="WH-like_DNA-bd_sf"/>
</dbReference>
<dbReference type="Gene3D" id="1.10.10.10">
    <property type="entry name" value="Winged helix-like DNA-binding domain superfamily/Winged helix DNA-binding domain"/>
    <property type="match status" value="1"/>
</dbReference>
<proteinExistence type="predicted"/>
<protein>
    <recommendedName>
        <fullName evidence="1">Sleeping Beauty transposase HTH domain-containing protein</fullName>
    </recommendedName>
</protein>
<dbReference type="Pfam" id="PF25787">
    <property type="entry name" value="HTH_SB"/>
    <property type="match status" value="1"/>
</dbReference>
<evidence type="ECO:0000313" key="3">
    <source>
        <dbReference type="Proteomes" id="UP001153269"/>
    </source>
</evidence>
<accession>A0A9N7U1K9</accession>
<dbReference type="InterPro" id="IPR009057">
    <property type="entry name" value="Homeodomain-like_sf"/>
</dbReference>
<feature type="domain" description="Sleeping Beauty transposase HTH" evidence="1">
    <location>
        <begin position="126"/>
        <end position="176"/>
    </location>
</feature>
<evidence type="ECO:0000259" key="1">
    <source>
        <dbReference type="Pfam" id="PF25787"/>
    </source>
</evidence>
<gene>
    <name evidence="2" type="ORF">PLEPLA_LOCUS10791</name>
</gene>
<organism evidence="2 3">
    <name type="scientific">Pleuronectes platessa</name>
    <name type="common">European plaice</name>
    <dbReference type="NCBI Taxonomy" id="8262"/>
    <lineage>
        <taxon>Eukaryota</taxon>
        <taxon>Metazoa</taxon>
        <taxon>Chordata</taxon>
        <taxon>Craniata</taxon>
        <taxon>Vertebrata</taxon>
        <taxon>Euteleostomi</taxon>
        <taxon>Actinopterygii</taxon>
        <taxon>Neopterygii</taxon>
        <taxon>Teleostei</taxon>
        <taxon>Neoteleostei</taxon>
        <taxon>Acanthomorphata</taxon>
        <taxon>Carangaria</taxon>
        <taxon>Pleuronectiformes</taxon>
        <taxon>Pleuronectoidei</taxon>
        <taxon>Pleuronectidae</taxon>
        <taxon>Pleuronectes</taxon>
    </lineage>
</organism>
<evidence type="ECO:0000313" key="2">
    <source>
        <dbReference type="EMBL" id="CAB1422873.1"/>
    </source>
</evidence>
<dbReference type="Proteomes" id="UP001153269">
    <property type="component" value="Unassembled WGS sequence"/>
</dbReference>
<dbReference type="InterPro" id="IPR057667">
    <property type="entry name" value="HTH_SB"/>
</dbReference>
<dbReference type="EMBL" id="CADEAL010000617">
    <property type="protein sequence ID" value="CAB1422873.1"/>
    <property type="molecule type" value="Genomic_DNA"/>
</dbReference>
<reference evidence="2" key="1">
    <citation type="submission" date="2020-03" db="EMBL/GenBank/DDBJ databases">
        <authorList>
            <person name="Weist P."/>
        </authorList>
    </citation>
    <scope>NUCLEOTIDE SEQUENCE</scope>
</reference>
<dbReference type="SUPFAM" id="SSF46689">
    <property type="entry name" value="Homeodomain-like"/>
    <property type="match status" value="1"/>
</dbReference>
<keyword evidence="3" id="KW-1185">Reference proteome</keyword>